<dbReference type="EMBL" id="MU253976">
    <property type="protein sequence ID" value="KAG9243444.1"/>
    <property type="molecule type" value="Genomic_DNA"/>
</dbReference>
<sequence>MTLYTTLSCDFFLTTAFITGSHIFYTYDKTKPQDKDQSSRVVRKGNTTIIGSVMLVPEAEAEVQSGMEGLNQLEAARISDRPTQAGTAWAGSLDQLGELGIIYSANTK</sequence>
<comment type="caution">
    <text evidence="1">The sequence shown here is derived from an EMBL/GenBank/DDBJ whole genome shotgun (WGS) entry which is preliminary data.</text>
</comment>
<protein>
    <submittedName>
        <fullName evidence="1">Uncharacterized protein</fullName>
    </submittedName>
</protein>
<evidence type="ECO:0000313" key="2">
    <source>
        <dbReference type="Proteomes" id="UP000887226"/>
    </source>
</evidence>
<gene>
    <name evidence="1" type="ORF">BJ878DRAFT_543248</name>
</gene>
<name>A0A9P7Z114_9HELO</name>
<evidence type="ECO:0000313" key="1">
    <source>
        <dbReference type="EMBL" id="KAG9243444.1"/>
    </source>
</evidence>
<keyword evidence="2" id="KW-1185">Reference proteome</keyword>
<proteinExistence type="predicted"/>
<reference evidence="1" key="1">
    <citation type="journal article" date="2021" name="IMA Fungus">
        <title>Genomic characterization of three marine fungi, including Emericellopsis atlantica sp. nov. with signatures of a generalist lifestyle and marine biomass degradation.</title>
        <authorList>
            <person name="Hagestad O.C."/>
            <person name="Hou L."/>
            <person name="Andersen J.H."/>
            <person name="Hansen E.H."/>
            <person name="Altermark B."/>
            <person name="Li C."/>
            <person name="Kuhnert E."/>
            <person name="Cox R.J."/>
            <person name="Crous P.W."/>
            <person name="Spatafora J.W."/>
            <person name="Lail K."/>
            <person name="Amirebrahimi M."/>
            <person name="Lipzen A."/>
            <person name="Pangilinan J."/>
            <person name="Andreopoulos W."/>
            <person name="Hayes R.D."/>
            <person name="Ng V."/>
            <person name="Grigoriev I.V."/>
            <person name="Jackson S.A."/>
            <person name="Sutton T.D.S."/>
            <person name="Dobson A.D.W."/>
            <person name="Rama T."/>
        </authorList>
    </citation>
    <scope>NUCLEOTIDE SEQUENCE</scope>
    <source>
        <strain evidence="1">TRa3180A</strain>
    </source>
</reference>
<dbReference type="Proteomes" id="UP000887226">
    <property type="component" value="Unassembled WGS sequence"/>
</dbReference>
<accession>A0A9P7Z114</accession>
<dbReference type="AlphaFoldDB" id="A0A9P7Z114"/>
<organism evidence="1 2">
    <name type="scientific">Calycina marina</name>
    <dbReference type="NCBI Taxonomy" id="1763456"/>
    <lineage>
        <taxon>Eukaryota</taxon>
        <taxon>Fungi</taxon>
        <taxon>Dikarya</taxon>
        <taxon>Ascomycota</taxon>
        <taxon>Pezizomycotina</taxon>
        <taxon>Leotiomycetes</taxon>
        <taxon>Helotiales</taxon>
        <taxon>Pezizellaceae</taxon>
        <taxon>Calycina</taxon>
    </lineage>
</organism>